<feature type="domain" description="SGNH" evidence="2">
    <location>
        <begin position="65"/>
        <end position="266"/>
    </location>
</feature>
<organism evidence="3 4">
    <name type="scientific">Janibacter melonis</name>
    <dbReference type="NCBI Taxonomy" id="262209"/>
    <lineage>
        <taxon>Bacteria</taxon>
        <taxon>Bacillati</taxon>
        <taxon>Actinomycetota</taxon>
        <taxon>Actinomycetes</taxon>
        <taxon>Micrococcales</taxon>
        <taxon>Intrasporangiaceae</taxon>
        <taxon>Janibacter</taxon>
    </lineage>
</organism>
<dbReference type="InterPro" id="IPR043968">
    <property type="entry name" value="SGNH"/>
</dbReference>
<accession>A0A176QFV4</accession>
<evidence type="ECO:0000313" key="3">
    <source>
        <dbReference type="EMBL" id="OAB88676.1"/>
    </source>
</evidence>
<keyword evidence="4" id="KW-1185">Reference proteome</keyword>
<gene>
    <name evidence="3" type="ORF">AWH69_02460</name>
</gene>
<evidence type="ECO:0000256" key="1">
    <source>
        <dbReference type="SAM" id="SignalP"/>
    </source>
</evidence>
<dbReference type="Proteomes" id="UP000076976">
    <property type="component" value="Unassembled WGS sequence"/>
</dbReference>
<comment type="caution">
    <text evidence="3">The sequence shown here is derived from an EMBL/GenBank/DDBJ whole genome shotgun (WGS) entry which is preliminary data.</text>
</comment>
<keyword evidence="1" id="KW-0732">Signal</keyword>
<protein>
    <recommendedName>
        <fullName evidence="2">SGNH domain-containing protein</fullName>
    </recommendedName>
</protein>
<sequence length="277" mass="29229">MLSMSAIRLLLAPAFVAASLIVAPSAASADGVDPSTVRATQLDEPFHYATGDHLTGTREVPTTRRYGYGRPVFLVGDSMAGQLADGLRRSTAGQHRALLPRTKSGGIFRLPAADSPSGRWSARVRSQIRAEARDGRRPIVVLAGRGLGTSTQIRSTVWRLRADGATVHLVTASPLPVDVASLPSCVVASSSPTTRCHFRLTDADAGRTATLAAARQASPRVTVLDLKPVAARGSGPTYSPIHTVTDGPVQVYRGVSNHLTATWSREVLAGRLAALTR</sequence>
<dbReference type="AlphaFoldDB" id="A0A176QFV4"/>
<name>A0A176QFV4_9MICO</name>
<dbReference type="EMBL" id="LQZG01000001">
    <property type="protein sequence ID" value="OAB88676.1"/>
    <property type="molecule type" value="Genomic_DNA"/>
</dbReference>
<proteinExistence type="predicted"/>
<feature type="chain" id="PRO_5008048853" description="SGNH domain-containing protein" evidence="1">
    <location>
        <begin position="30"/>
        <end position="277"/>
    </location>
</feature>
<evidence type="ECO:0000259" key="2">
    <source>
        <dbReference type="Pfam" id="PF19040"/>
    </source>
</evidence>
<reference evidence="3 4" key="1">
    <citation type="submission" date="2016-01" db="EMBL/GenBank/DDBJ databases">
        <title>Janibacter melonis strain CD11_4 genome sequencing and assembly.</title>
        <authorList>
            <person name="Nair G.R."/>
            <person name="Kaur G."/>
            <person name="Chander A.M."/>
            <person name="Mayilraj S."/>
        </authorList>
    </citation>
    <scope>NUCLEOTIDE SEQUENCE [LARGE SCALE GENOMIC DNA]</scope>
    <source>
        <strain evidence="3 4">CD11-4</strain>
    </source>
</reference>
<feature type="signal peptide" evidence="1">
    <location>
        <begin position="1"/>
        <end position="29"/>
    </location>
</feature>
<dbReference type="Pfam" id="PF19040">
    <property type="entry name" value="SGNH"/>
    <property type="match status" value="1"/>
</dbReference>
<evidence type="ECO:0000313" key="4">
    <source>
        <dbReference type="Proteomes" id="UP000076976"/>
    </source>
</evidence>